<evidence type="ECO:0008006" key="3">
    <source>
        <dbReference type="Google" id="ProtNLM"/>
    </source>
</evidence>
<dbReference type="Gene3D" id="1.10.10.2910">
    <property type="match status" value="1"/>
</dbReference>
<keyword evidence="2" id="KW-1185">Reference proteome</keyword>
<proteinExistence type="predicted"/>
<sequence length="203" mass="22890">MGSAREAAAAVANIGDPQLRASAFLDVLDLPFNRPWSIDRFVAEVGFEIDRVIVVLDLPDDLSASGEVSGFWVRTAPVDVIYVRKGEDPLFREQCILHELAHILLGHEADTAVIEAILKETFMRMAPDIPIEMVNALVEEQRNKVCFTRVPDFLQPIELEAEWLGTVMLDRADALRKPFYPEGIDPKDEETLRRVATIFGWQM</sequence>
<accession>A0A177YE08</accession>
<dbReference type="RefSeq" id="WP_068426735.1">
    <property type="nucleotide sequence ID" value="NZ_LVHI01000015.1"/>
</dbReference>
<evidence type="ECO:0000313" key="1">
    <source>
        <dbReference type="EMBL" id="OAK53786.1"/>
    </source>
</evidence>
<reference evidence="1 2" key="1">
    <citation type="submission" date="2016-03" db="EMBL/GenBank/DDBJ databases">
        <title>Genome sequence of Rhodococcus kyotonensis KB10.</title>
        <authorList>
            <person name="Jeong H."/>
            <person name="Hong C.E."/>
            <person name="Jo S.H."/>
            <person name="Park J.M."/>
        </authorList>
    </citation>
    <scope>NUCLEOTIDE SEQUENCE [LARGE SCALE GENOMIC DNA]</scope>
    <source>
        <strain evidence="1 2">KB10</strain>
    </source>
</reference>
<dbReference type="AlphaFoldDB" id="A0A177YE08"/>
<gene>
    <name evidence="1" type="ORF">A3K89_21940</name>
</gene>
<dbReference type="EMBL" id="LVHI01000015">
    <property type="protein sequence ID" value="OAK53786.1"/>
    <property type="molecule type" value="Genomic_DNA"/>
</dbReference>
<organism evidence="1 2">
    <name type="scientific">Rhodococcoides kyotonense</name>
    <dbReference type="NCBI Taxonomy" id="398843"/>
    <lineage>
        <taxon>Bacteria</taxon>
        <taxon>Bacillati</taxon>
        <taxon>Actinomycetota</taxon>
        <taxon>Actinomycetes</taxon>
        <taxon>Mycobacteriales</taxon>
        <taxon>Nocardiaceae</taxon>
        <taxon>Rhodococcoides</taxon>
    </lineage>
</organism>
<comment type="caution">
    <text evidence="1">The sequence shown here is derived from an EMBL/GenBank/DDBJ whole genome shotgun (WGS) entry which is preliminary data.</text>
</comment>
<name>A0A177YE08_9NOCA</name>
<dbReference type="Proteomes" id="UP000077519">
    <property type="component" value="Unassembled WGS sequence"/>
</dbReference>
<evidence type="ECO:0000313" key="2">
    <source>
        <dbReference type="Proteomes" id="UP000077519"/>
    </source>
</evidence>
<protein>
    <recommendedName>
        <fullName evidence="3">IrrE N-terminal-like domain-containing protein</fullName>
    </recommendedName>
</protein>